<feature type="transmembrane region" description="Helical" evidence="1">
    <location>
        <begin position="266"/>
        <end position="288"/>
    </location>
</feature>
<protein>
    <recommendedName>
        <fullName evidence="4">G-protein coupled receptors family 1 profile domain-containing protein</fullName>
    </recommendedName>
</protein>
<feature type="transmembrane region" description="Helical" evidence="1">
    <location>
        <begin position="187"/>
        <end position="205"/>
    </location>
</feature>
<gene>
    <name evidence="2" type="ORF">PODCO_115590</name>
</gene>
<evidence type="ECO:0000313" key="2">
    <source>
        <dbReference type="EMBL" id="VBB73069.1"/>
    </source>
</evidence>
<keyword evidence="3" id="KW-1185">Reference proteome</keyword>
<keyword evidence="1" id="KW-1133">Transmembrane helix</keyword>
<feature type="transmembrane region" description="Helical" evidence="1">
    <location>
        <begin position="6"/>
        <end position="28"/>
    </location>
</feature>
<keyword evidence="1" id="KW-0472">Membrane</keyword>
<evidence type="ECO:0008006" key="4">
    <source>
        <dbReference type="Google" id="ProtNLM"/>
    </source>
</evidence>
<evidence type="ECO:0000313" key="3">
    <source>
        <dbReference type="Proteomes" id="UP000280685"/>
    </source>
</evidence>
<feature type="transmembrane region" description="Helical" evidence="1">
    <location>
        <begin position="107"/>
        <end position="127"/>
    </location>
</feature>
<accession>A0ABY6RXP0</accession>
<feature type="transmembrane region" description="Helical" evidence="1">
    <location>
        <begin position="139"/>
        <end position="158"/>
    </location>
</feature>
<keyword evidence="1" id="KW-0812">Transmembrane</keyword>
<sequence length="298" mass="33430">MAVNYTAVAWTPVVMEGIAIVLGVYVLVRLVLDLSIRRGLVNSKKHQDDIESDAPSHSRFRITATRSVALAGVICLLLSNILHLVILFDYVDYYDLSRLTRYTALKFFTIADELCLFVTAILTTKALASPSKGHSISRIVYTILLVLIALFALIVFILETVIDSIRSYGSRGTNYFRLVRATPIIDHTYFGLLGLTTLVISIGLIRRWTQIRGAEVPTAERSALKMFTIAAVPVLTAVIVLGIVYRTTIIGRSYWHYYSLNALDGYLAYHFISLIFNLWGNILVFEFARKAVKKLSMI</sequence>
<feature type="transmembrane region" description="Helical" evidence="1">
    <location>
        <begin position="226"/>
        <end position="246"/>
    </location>
</feature>
<dbReference type="Proteomes" id="UP000280685">
    <property type="component" value="Chromosome 1"/>
</dbReference>
<organism evidence="2 3">
    <name type="scientific">Podospora comata</name>
    <dbReference type="NCBI Taxonomy" id="48703"/>
    <lineage>
        <taxon>Eukaryota</taxon>
        <taxon>Fungi</taxon>
        <taxon>Dikarya</taxon>
        <taxon>Ascomycota</taxon>
        <taxon>Pezizomycotina</taxon>
        <taxon>Sordariomycetes</taxon>
        <taxon>Sordariomycetidae</taxon>
        <taxon>Sordariales</taxon>
        <taxon>Podosporaceae</taxon>
        <taxon>Podospora</taxon>
    </lineage>
</organism>
<name>A0ABY6RXP0_PODCO</name>
<reference evidence="2" key="1">
    <citation type="submission" date="2018-02" db="EMBL/GenBank/DDBJ databases">
        <authorList>
            <person name="Silar P."/>
        </authorList>
    </citation>
    <scope>NUCLEOTIDE SEQUENCE [LARGE SCALE GENOMIC DNA]</scope>
    <source>
        <strain evidence="2">T</strain>
    </source>
</reference>
<proteinExistence type="predicted"/>
<feature type="transmembrane region" description="Helical" evidence="1">
    <location>
        <begin position="68"/>
        <end position="87"/>
    </location>
</feature>
<evidence type="ECO:0000256" key="1">
    <source>
        <dbReference type="SAM" id="Phobius"/>
    </source>
</evidence>
<dbReference type="EMBL" id="LR026964">
    <property type="protein sequence ID" value="VBB73069.1"/>
    <property type="molecule type" value="Genomic_DNA"/>
</dbReference>